<dbReference type="Proteomes" id="UP000245720">
    <property type="component" value="Unassembled WGS sequence"/>
</dbReference>
<dbReference type="EMBL" id="QGDI01000006">
    <property type="protein sequence ID" value="PWJ12548.1"/>
    <property type="molecule type" value="Genomic_DNA"/>
</dbReference>
<dbReference type="OrthoDB" id="1820720at2"/>
<evidence type="ECO:0000313" key="2">
    <source>
        <dbReference type="EMBL" id="PWJ12548.1"/>
    </source>
</evidence>
<feature type="signal peptide" evidence="1">
    <location>
        <begin position="1"/>
        <end position="21"/>
    </location>
</feature>
<protein>
    <submittedName>
        <fullName evidence="2">Uncharacterized protein</fullName>
    </submittedName>
</protein>
<dbReference type="RefSeq" id="WP_146198168.1">
    <property type="nucleotide sequence ID" value="NZ_CACYST010000201.1"/>
</dbReference>
<name>A0A315XYU4_RUMFL</name>
<evidence type="ECO:0000313" key="3">
    <source>
        <dbReference type="Proteomes" id="UP000245720"/>
    </source>
</evidence>
<organism evidence="2 3">
    <name type="scientific">Ruminococcus flavefaciens</name>
    <dbReference type="NCBI Taxonomy" id="1265"/>
    <lineage>
        <taxon>Bacteria</taxon>
        <taxon>Bacillati</taxon>
        <taxon>Bacillota</taxon>
        <taxon>Clostridia</taxon>
        <taxon>Eubacteriales</taxon>
        <taxon>Oscillospiraceae</taxon>
        <taxon>Ruminococcus</taxon>
    </lineage>
</organism>
<proteinExistence type="predicted"/>
<accession>A0A315XYU4</accession>
<evidence type="ECO:0000256" key="1">
    <source>
        <dbReference type="SAM" id="SignalP"/>
    </source>
</evidence>
<sequence length="177" mass="18637">MRRSLCLAALSAILLGTTGCAAGKIHERSYLRAVSVSEKDGIGLTMRLFSAEEAVTASGSSIDEAKNRAELLTGEPMFTGYTELLVVDGRDCRDILGHMLNEWKVSPSCMVVCSSDGRALLEQNDAELLMGMTEQAVKQGIAPECDVITVLTELCSSGCAEVAELSADGSVSSAVIS</sequence>
<gene>
    <name evidence="2" type="ORF">IE37_01631</name>
</gene>
<comment type="caution">
    <text evidence="2">The sequence shown here is derived from an EMBL/GenBank/DDBJ whole genome shotgun (WGS) entry which is preliminary data.</text>
</comment>
<keyword evidence="1" id="KW-0732">Signal</keyword>
<reference evidence="2 3" key="1">
    <citation type="submission" date="2018-05" db="EMBL/GenBank/DDBJ databases">
        <title>The Hungate 1000. A catalogue of reference genomes from the rumen microbiome.</title>
        <authorList>
            <person name="Kelly W."/>
        </authorList>
    </citation>
    <scope>NUCLEOTIDE SEQUENCE [LARGE SCALE GENOMIC DNA]</scope>
    <source>
        <strain evidence="2 3">SAb67</strain>
    </source>
</reference>
<feature type="chain" id="PRO_5016281516" evidence="1">
    <location>
        <begin position="22"/>
        <end position="177"/>
    </location>
</feature>
<dbReference type="AlphaFoldDB" id="A0A315XYU4"/>
<dbReference type="PROSITE" id="PS51257">
    <property type="entry name" value="PROKAR_LIPOPROTEIN"/>
    <property type="match status" value="1"/>
</dbReference>